<dbReference type="InterPro" id="IPR013328">
    <property type="entry name" value="6PGD_dom2"/>
</dbReference>
<protein>
    <submittedName>
        <fullName evidence="6">Altronate oxidoreductase</fullName>
    </submittedName>
</protein>
<dbReference type="InterPro" id="IPR013131">
    <property type="entry name" value="Mannitol_DH_N"/>
</dbReference>
<accession>A0A410MID7</accession>
<dbReference type="NCBIfam" id="NF002969">
    <property type="entry name" value="PRK03643.1"/>
    <property type="match status" value="1"/>
</dbReference>
<dbReference type="GO" id="GO:0009026">
    <property type="term" value="F:tagaturonate reductase activity"/>
    <property type="evidence" value="ECO:0007669"/>
    <property type="project" value="TreeGrafter"/>
</dbReference>
<evidence type="ECO:0000256" key="2">
    <source>
        <dbReference type="ARBA" id="ARBA00023027"/>
    </source>
</evidence>
<dbReference type="InterPro" id="IPR000669">
    <property type="entry name" value="Mannitol_DH"/>
</dbReference>
<dbReference type="InterPro" id="IPR013118">
    <property type="entry name" value="Mannitol_DH_C"/>
</dbReference>
<gene>
    <name evidence="6" type="ORF">HLI_20670</name>
</gene>
<feature type="domain" description="Mannitol dehydrogenase C-terminal" evidence="5">
    <location>
        <begin position="281"/>
        <end position="430"/>
    </location>
</feature>
<dbReference type="GO" id="GO:0019592">
    <property type="term" value="P:mannitol catabolic process"/>
    <property type="evidence" value="ECO:0007669"/>
    <property type="project" value="TreeGrafter"/>
</dbReference>
<dbReference type="Gene3D" id="3.40.50.720">
    <property type="entry name" value="NAD(P)-binding Rossmann-like Domain"/>
    <property type="match status" value="1"/>
</dbReference>
<dbReference type="InterPro" id="IPR036291">
    <property type="entry name" value="NAD(P)-bd_dom_sf"/>
</dbReference>
<name>A0A410MID7_9BACI</name>
<evidence type="ECO:0000313" key="6">
    <source>
        <dbReference type="EMBL" id="QAS54458.1"/>
    </source>
</evidence>
<dbReference type="PANTHER" id="PTHR30524:SF0">
    <property type="entry name" value="ALTRONATE OXIDOREDUCTASE-RELATED"/>
    <property type="match status" value="1"/>
</dbReference>
<dbReference type="Gene3D" id="1.10.1040.10">
    <property type="entry name" value="N-(1-d-carboxylethyl)-l-norvaline Dehydrogenase, domain 2"/>
    <property type="match status" value="1"/>
</dbReference>
<evidence type="ECO:0000313" key="7">
    <source>
        <dbReference type="Proteomes" id="UP000287756"/>
    </source>
</evidence>
<dbReference type="GO" id="GO:0008926">
    <property type="term" value="F:mannitol-1-phosphate 5-dehydrogenase activity"/>
    <property type="evidence" value="ECO:0007669"/>
    <property type="project" value="UniProtKB-EC"/>
</dbReference>
<reference evidence="6 7" key="1">
    <citation type="submission" date="2018-01" db="EMBL/GenBank/DDBJ databases">
        <title>The whole genome sequencing and assembly of Halobacillus litoralis ERB031 strain.</title>
        <authorList>
            <person name="Lee S.-J."/>
            <person name="Park M.-K."/>
            <person name="Kim J.-Y."/>
            <person name="Lee Y.-J."/>
            <person name="Yi H."/>
            <person name="Bahn Y.-S."/>
            <person name="Kim J.F."/>
            <person name="Lee D.-W."/>
        </authorList>
    </citation>
    <scope>NUCLEOTIDE SEQUENCE [LARGE SCALE GENOMIC DNA]</scope>
    <source>
        <strain evidence="6 7">ERB 031</strain>
    </source>
</reference>
<evidence type="ECO:0000259" key="5">
    <source>
        <dbReference type="Pfam" id="PF08125"/>
    </source>
</evidence>
<evidence type="ECO:0000256" key="3">
    <source>
        <dbReference type="ARBA" id="ARBA00048615"/>
    </source>
</evidence>
<proteinExistence type="predicted"/>
<comment type="catalytic activity">
    <reaction evidence="3">
        <text>D-mannitol 1-phosphate + NAD(+) = beta-D-fructose 6-phosphate + NADH + H(+)</text>
        <dbReference type="Rhea" id="RHEA:19661"/>
        <dbReference type="ChEBI" id="CHEBI:15378"/>
        <dbReference type="ChEBI" id="CHEBI:57540"/>
        <dbReference type="ChEBI" id="CHEBI:57634"/>
        <dbReference type="ChEBI" id="CHEBI:57945"/>
        <dbReference type="ChEBI" id="CHEBI:61381"/>
        <dbReference type="EC" id="1.1.1.17"/>
    </reaction>
</comment>
<dbReference type="SUPFAM" id="SSF48179">
    <property type="entry name" value="6-phosphogluconate dehydrogenase C-terminal domain-like"/>
    <property type="match status" value="1"/>
</dbReference>
<dbReference type="RefSeq" id="WP_128526720.1">
    <property type="nucleotide sequence ID" value="NZ_CP026118.1"/>
</dbReference>
<dbReference type="Pfam" id="PF01232">
    <property type="entry name" value="Mannitol_dh"/>
    <property type="match status" value="1"/>
</dbReference>
<dbReference type="KEGG" id="hli:HLI_20670"/>
<dbReference type="AlphaFoldDB" id="A0A410MID7"/>
<sequence length="495" mass="57486">MTRKLSSLKTEMYKKLVQENADYPERVIQIGDGNFIRGFIDWMIYEMNQKSNFAGKVASIQATPRGKTVPKLNRQNELFTLILRGIENGKIINKKHVINSINKAINPYKNWSDVLKITEQPEIEFLFSNTTEAGIRYEKEDFLEDVSPLSFPGKVAALLYHRYVYFNGEKTKGLIVIPCELIENNGEELKRICLKIIEDWNLPKSFVQWINETCVFCNTLVDRIVPGYPKEEDQQIFNHLGYSDELLTVAEPYHLFVIEGPSSVEEKLPFKQAGLNVHFDNISAYRELKIKLLNGPHTMLAVIGILSEIETVRECVEDSLIFPFISNTVEEEIVTTLPSSEKEIAKTYIKETFDRFANPFLNHRLIDISLNSYAKFKTRIWPSIYEYRIKFGDNPKRLTFVFASLLYFFKDVQEIHSHKIKDDTNVINKFHQFYNEFDNSKDSLVAFIKNLIQVDFLENNKDLGNLYEDVAEHFIRIDREGITSAILKLERDGDL</sequence>
<dbReference type="Proteomes" id="UP000287756">
    <property type="component" value="Chromosome"/>
</dbReference>
<feature type="domain" description="Mannitol dehydrogenase N-terminal" evidence="4">
    <location>
        <begin position="26"/>
        <end position="269"/>
    </location>
</feature>
<dbReference type="PANTHER" id="PTHR30524">
    <property type="entry name" value="MANNITOL-1-PHOSPHATE 5-DEHYDROGENASE"/>
    <property type="match status" value="1"/>
</dbReference>
<dbReference type="SUPFAM" id="SSF51735">
    <property type="entry name" value="NAD(P)-binding Rossmann-fold domains"/>
    <property type="match status" value="1"/>
</dbReference>
<dbReference type="PRINTS" id="PR00084">
    <property type="entry name" value="MTLDHDRGNASE"/>
</dbReference>
<dbReference type="EMBL" id="CP026118">
    <property type="protein sequence ID" value="QAS54458.1"/>
    <property type="molecule type" value="Genomic_DNA"/>
</dbReference>
<keyword evidence="2" id="KW-0520">NAD</keyword>
<dbReference type="GO" id="GO:0005829">
    <property type="term" value="C:cytosol"/>
    <property type="evidence" value="ECO:0007669"/>
    <property type="project" value="TreeGrafter"/>
</dbReference>
<dbReference type="GO" id="GO:0019698">
    <property type="term" value="P:D-galacturonate catabolic process"/>
    <property type="evidence" value="ECO:0007669"/>
    <property type="project" value="TreeGrafter"/>
</dbReference>
<dbReference type="InterPro" id="IPR008927">
    <property type="entry name" value="6-PGluconate_DH-like_C_sf"/>
</dbReference>
<evidence type="ECO:0000259" key="4">
    <source>
        <dbReference type="Pfam" id="PF01232"/>
    </source>
</evidence>
<dbReference type="Pfam" id="PF08125">
    <property type="entry name" value="Mannitol_dh_C"/>
    <property type="match status" value="1"/>
</dbReference>
<keyword evidence="1" id="KW-0560">Oxidoreductase</keyword>
<evidence type="ECO:0000256" key="1">
    <source>
        <dbReference type="ARBA" id="ARBA00023002"/>
    </source>
</evidence>
<dbReference type="OrthoDB" id="9768714at2"/>
<organism evidence="6 7">
    <name type="scientific">Halobacillus litoralis</name>
    <dbReference type="NCBI Taxonomy" id="45668"/>
    <lineage>
        <taxon>Bacteria</taxon>
        <taxon>Bacillati</taxon>
        <taxon>Bacillota</taxon>
        <taxon>Bacilli</taxon>
        <taxon>Bacillales</taxon>
        <taxon>Bacillaceae</taxon>
        <taxon>Halobacillus</taxon>
    </lineage>
</organism>